<dbReference type="EMBL" id="CASHSV030000206">
    <property type="protein sequence ID" value="CAJ2652100.1"/>
    <property type="molecule type" value="Genomic_DNA"/>
</dbReference>
<gene>
    <name evidence="1" type="ORF">MILVUS5_LOCUS19637</name>
</gene>
<sequence length="266" mass="30001">MFRVLSTCGRFAWGAIALVELYDTLNDASIFTTKGLAGYASLLQCWIHEYFPTLGWRAESGLDCDILGASLPRARRWRYRQGNVKLPAYRPVLDALTPDDVIWRPFQNHRAALPFDLVSMYSGYLCGCTVVRYLPERCIRRFGYVQYIPPPPPAPAIDVIDSDWIGYDIAVDRIVQPTRPATYAAEAAADYLSCKNLASSIQFHIIMYMTTLGANSNIIIKTDLRFHRTKTTTRFQCLPSTVAVFKLLSLSTVTKPTRLHFNGCSI</sequence>
<evidence type="ECO:0000313" key="2">
    <source>
        <dbReference type="Proteomes" id="UP001177021"/>
    </source>
</evidence>
<protein>
    <submittedName>
        <fullName evidence="1">Uncharacterized protein</fullName>
    </submittedName>
</protein>
<name>A0ACB0K576_TRIPR</name>
<organism evidence="1 2">
    <name type="scientific">Trifolium pratense</name>
    <name type="common">Red clover</name>
    <dbReference type="NCBI Taxonomy" id="57577"/>
    <lineage>
        <taxon>Eukaryota</taxon>
        <taxon>Viridiplantae</taxon>
        <taxon>Streptophyta</taxon>
        <taxon>Embryophyta</taxon>
        <taxon>Tracheophyta</taxon>
        <taxon>Spermatophyta</taxon>
        <taxon>Magnoliopsida</taxon>
        <taxon>eudicotyledons</taxon>
        <taxon>Gunneridae</taxon>
        <taxon>Pentapetalae</taxon>
        <taxon>rosids</taxon>
        <taxon>fabids</taxon>
        <taxon>Fabales</taxon>
        <taxon>Fabaceae</taxon>
        <taxon>Papilionoideae</taxon>
        <taxon>50 kb inversion clade</taxon>
        <taxon>NPAAA clade</taxon>
        <taxon>Hologalegina</taxon>
        <taxon>IRL clade</taxon>
        <taxon>Trifolieae</taxon>
        <taxon>Trifolium</taxon>
    </lineage>
</organism>
<accession>A0ACB0K576</accession>
<proteinExistence type="predicted"/>
<keyword evidence="2" id="KW-1185">Reference proteome</keyword>
<evidence type="ECO:0000313" key="1">
    <source>
        <dbReference type="EMBL" id="CAJ2652100.1"/>
    </source>
</evidence>
<dbReference type="Proteomes" id="UP001177021">
    <property type="component" value="Unassembled WGS sequence"/>
</dbReference>
<comment type="caution">
    <text evidence="1">The sequence shown here is derived from an EMBL/GenBank/DDBJ whole genome shotgun (WGS) entry which is preliminary data.</text>
</comment>
<reference evidence="1" key="1">
    <citation type="submission" date="2023-10" db="EMBL/GenBank/DDBJ databases">
        <authorList>
            <person name="Rodriguez Cubillos JULIANA M."/>
            <person name="De Vega J."/>
        </authorList>
    </citation>
    <scope>NUCLEOTIDE SEQUENCE</scope>
</reference>